<proteinExistence type="predicted"/>
<sequence>MHPHPKPHKFTCTPPKKLHKYTHPPPPNTVNSQAARPQKYVKIHIFLFVAKVPRKSRLSLYSLSLSFTHLIQAASFSITCLSTSYVIPIARGQRHNAYI</sequence>
<dbReference type="AlphaFoldDB" id="A0A0L8HIN8"/>
<protein>
    <submittedName>
        <fullName evidence="2">Uncharacterized protein</fullName>
    </submittedName>
</protein>
<accession>A0A0L8HIN8</accession>
<name>A0A0L8HIN8_OCTBM</name>
<evidence type="ECO:0000256" key="1">
    <source>
        <dbReference type="SAM" id="MobiDB-lite"/>
    </source>
</evidence>
<reference evidence="2" key="1">
    <citation type="submission" date="2015-07" db="EMBL/GenBank/DDBJ databases">
        <title>MeaNS - Measles Nucleotide Surveillance Program.</title>
        <authorList>
            <person name="Tran T."/>
            <person name="Druce J."/>
        </authorList>
    </citation>
    <scope>NUCLEOTIDE SEQUENCE</scope>
    <source>
        <strain evidence="2">UCB-OBI-ISO-001</strain>
        <tissue evidence="2">Gonad</tissue>
    </source>
</reference>
<gene>
    <name evidence="2" type="ORF">OCBIM_22014709mg</name>
</gene>
<dbReference type="EMBL" id="KQ418168">
    <property type="protein sequence ID" value="KOF88620.1"/>
    <property type="molecule type" value="Genomic_DNA"/>
</dbReference>
<feature type="region of interest" description="Disordered" evidence="1">
    <location>
        <begin position="1"/>
        <end position="34"/>
    </location>
</feature>
<organism evidence="2">
    <name type="scientific">Octopus bimaculoides</name>
    <name type="common">California two-spotted octopus</name>
    <dbReference type="NCBI Taxonomy" id="37653"/>
    <lineage>
        <taxon>Eukaryota</taxon>
        <taxon>Metazoa</taxon>
        <taxon>Spiralia</taxon>
        <taxon>Lophotrochozoa</taxon>
        <taxon>Mollusca</taxon>
        <taxon>Cephalopoda</taxon>
        <taxon>Coleoidea</taxon>
        <taxon>Octopodiformes</taxon>
        <taxon>Octopoda</taxon>
        <taxon>Incirrata</taxon>
        <taxon>Octopodidae</taxon>
        <taxon>Octopus</taxon>
    </lineage>
</organism>
<evidence type="ECO:0000313" key="2">
    <source>
        <dbReference type="EMBL" id="KOF88620.1"/>
    </source>
</evidence>